<dbReference type="PROSITE" id="PS51186">
    <property type="entry name" value="GNAT"/>
    <property type="match status" value="1"/>
</dbReference>
<dbReference type="GO" id="GO:0016747">
    <property type="term" value="F:acyltransferase activity, transferring groups other than amino-acyl groups"/>
    <property type="evidence" value="ECO:0007669"/>
    <property type="project" value="InterPro"/>
</dbReference>
<dbReference type="Gene3D" id="3.40.630.30">
    <property type="match status" value="1"/>
</dbReference>
<organism evidence="5 6">
    <name type="scientific">Actinoplanes teichomyceticus</name>
    <dbReference type="NCBI Taxonomy" id="1867"/>
    <lineage>
        <taxon>Bacteria</taxon>
        <taxon>Bacillati</taxon>
        <taxon>Actinomycetota</taxon>
        <taxon>Actinomycetes</taxon>
        <taxon>Micromonosporales</taxon>
        <taxon>Micromonosporaceae</taxon>
        <taxon>Actinoplanes</taxon>
    </lineage>
</organism>
<reference evidence="5 6" key="1">
    <citation type="submission" date="2019-06" db="EMBL/GenBank/DDBJ databases">
        <title>Sequencing the genomes of 1000 actinobacteria strains.</title>
        <authorList>
            <person name="Klenk H.-P."/>
        </authorList>
    </citation>
    <scope>NUCLEOTIDE SEQUENCE [LARGE SCALE GENOMIC DNA]</scope>
    <source>
        <strain evidence="5 6">DSM 43866</strain>
    </source>
</reference>
<feature type="domain" description="N-acetyltransferase" evidence="4">
    <location>
        <begin position="1"/>
        <end position="163"/>
    </location>
</feature>
<evidence type="ECO:0000256" key="3">
    <source>
        <dbReference type="ARBA" id="ARBA00038502"/>
    </source>
</evidence>
<dbReference type="PANTHER" id="PTHR43792">
    <property type="entry name" value="GNAT FAMILY, PUTATIVE (AFU_ORTHOLOGUE AFUA_3G00765)-RELATED-RELATED"/>
    <property type="match status" value="1"/>
</dbReference>
<protein>
    <submittedName>
        <fullName evidence="5">RimJ/RimL family protein N-acetyltransferase</fullName>
    </submittedName>
</protein>
<evidence type="ECO:0000259" key="4">
    <source>
        <dbReference type="PROSITE" id="PS51186"/>
    </source>
</evidence>
<dbReference type="InterPro" id="IPR000182">
    <property type="entry name" value="GNAT_dom"/>
</dbReference>
<dbReference type="SUPFAM" id="SSF55729">
    <property type="entry name" value="Acyl-CoA N-acyltransferases (Nat)"/>
    <property type="match status" value="1"/>
</dbReference>
<keyword evidence="2" id="KW-0012">Acyltransferase</keyword>
<evidence type="ECO:0000256" key="2">
    <source>
        <dbReference type="ARBA" id="ARBA00023315"/>
    </source>
</evidence>
<dbReference type="InterPro" id="IPR051531">
    <property type="entry name" value="N-acetyltransferase"/>
</dbReference>
<sequence>MLRPVTAGDWPAVHEWARLPESCRFQAWGPNTPEETEEYVRTAAAQWQRRPQSRLPYLVVHDGTVVGIAELKMHDRHRGEISYGIHPAWWGRGLATAAARELLDLGFSGHGLHRIFATCDPRNVASARVLRKLGMRHEGRMRETMLIRDGWRDSDLYAILAPEWRS</sequence>
<dbReference type="RefSeq" id="WP_122978076.1">
    <property type="nucleotide sequence ID" value="NZ_BOMX01000141.1"/>
</dbReference>
<comment type="similarity">
    <text evidence="3">Belongs to the acetyltransferase family. RimJ subfamily.</text>
</comment>
<accession>A0A561VIW8</accession>
<dbReference type="CDD" id="cd04301">
    <property type="entry name" value="NAT_SF"/>
    <property type="match status" value="1"/>
</dbReference>
<name>A0A561VIW8_ACTTI</name>
<dbReference type="OrthoDB" id="9132139at2"/>
<proteinExistence type="inferred from homology"/>
<evidence type="ECO:0000256" key="1">
    <source>
        <dbReference type="ARBA" id="ARBA00022679"/>
    </source>
</evidence>
<evidence type="ECO:0000313" key="6">
    <source>
        <dbReference type="Proteomes" id="UP000320239"/>
    </source>
</evidence>
<keyword evidence="1 5" id="KW-0808">Transferase</keyword>
<dbReference type="InterPro" id="IPR016181">
    <property type="entry name" value="Acyl_CoA_acyltransferase"/>
</dbReference>
<dbReference type="EMBL" id="VIWY01000006">
    <property type="protein sequence ID" value="TWG11565.1"/>
    <property type="molecule type" value="Genomic_DNA"/>
</dbReference>
<dbReference type="Proteomes" id="UP000320239">
    <property type="component" value="Unassembled WGS sequence"/>
</dbReference>
<dbReference type="AlphaFoldDB" id="A0A561VIW8"/>
<comment type="caution">
    <text evidence="5">The sequence shown here is derived from an EMBL/GenBank/DDBJ whole genome shotgun (WGS) entry which is preliminary data.</text>
</comment>
<keyword evidence="6" id="KW-1185">Reference proteome</keyword>
<evidence type="ECO:0000313" key="5">
    <source>
        <dbReference type="EMBL" id="TWG11565.1"/>
    </source>
</evidence>
<dbReference type="PANTHER" id="PTHR43792:SF8">
    <property type="entry name" value="[RIBOSOMAL PROTEIN US5]-ALANINE N-ACETYLTRANSFERASE"/>
    <property type="match status" value="1"/>
</dbReference>
<dbReference type="Pfam" id="PF13302">
    <property type="entry name" value="Acetyltransf_3"/>
    <property type="match status" value="1"/>
</dbReference>
<gene>
    <name evidence="5" type="ORF">FHX34_106295</name>
</gene>